<dbReference type="CDD" id="cd04088">
    <property type="entry name" value="EFG_mtEFG_II"/>
    <property type="match status" value="1"/>
</dbReference>
<evidence type="ECO:0000313" key="7">
    <source>
        <dbReference type="EMBL" id="MPM36616.1"/>
    </source>
</evidence>
<dbReference type="Pfam" id="PF03764">
    <property type="entry name" value="EFG_IV"/>
    <property type="match status" value="1"/>
</dbReference>
<dbReference type="InterPro" id="IPR004161">
    <property type="entry name" value="EFTu-like_2"/>
</dbReference>
<dbReference type="CDD" id="cd03713">
    <property type="entry name" value="EFG_mtEFG_C"/>
    <property type="match status" value="1"/>
</dbReference>
<dbReference type="PANTHER" id="PTHR43261">
    <property type="entry name" value="TRANSLATION ELONGATION FACTOR G-RELATED"/>
    <property type="match status" value="1"/>
</dbReference>
<dbReference type="PROSITE" id="PS00301">
    <property type="entry name" value="G_TR_1"/>
    <property type="match status" value="1"/>
</dbReference>
<keyword evidence="4" id="KW-0648">Protein biosynthesis</keyword>
<dbReference type="InterPro" id="IPR009000">
    <property type="entry name" value="Transl_B-barrel_sf"/>
</dbReference>
<organism evidence="7">
    <name type="scientific">bioreactor metagenome</name>
    <dbReference type="NCBI Taxonomy" id="1076179"/>
    <lineage>
        <taxon>unclassified sequences</taxon>
        <taxon>metagenomes</taxon>
        <taxon>ecological metagenomes</taxon>
    </lineage>
</organism>
<name>A0A644Z6Y4_9ZZZZ</name>
<dbReference type="PROSITE" id="PS51722">
    <property type="entry name" value="G_TR_2"/>
    <property type="match status" value="1"/>
</dbReference>
<dbReference type="SUPFAM" id="SSF52540">
    <property type="entry name" value="P-loop containing nucleoside triphosphate hydrolases"/>
    <property type="match status" value="1"/>
</dbReference>
<dbReference type="GO" id="GO:0032790">
    <property type="term" value="P:ribosome disassembly"/>
    <property type="evidence" value="ECO:0007669"/>
    <property type="project" value="TreeGrafter"/>
</dbReference>
<dbReference type="PRINTS" id="PR00315">
    <property type="entry name" value="ELONGATNFCT"/>
</dbReference>
<dbReference type="SUPFAM" id="SSF50447">
    <property type="entry name" value="Translation proteins"/>
    <property type="match status" value="1"/>
</dbReference>
<dbReference type="CDD" id="cd16262">
    <property type="entry name" value="EFG_III"/>
    <property type="match status" value="1"/>
</dbReference>
<dbReference type="CDD" id="cd01434">
    <property type="entry name" value="EFG_mtEFG1_IV"/>
    <property type="match status" value="1"/>
</dbReference>
<evidence type="ECO:0000256" key="1">
    <source>
        <dbReference type="ARBA" id="ARBA00005870"/>
    </source>
</evidence>
<proteinExistence type="inferred from homology"/>
<dbReference type="SMART" id="SM00838">
    <property type="entry name" value="EFG_C"/>
    <property type="match status" value="1"/>
</dbReference>
<dbReference type="GO" id="GO:0003746">
    <property type="term" value="F:translation elongation factor activity"/>
    <property type="evidence" value="ECO:0007669"/>
    <property type="project" value="UniProtKB-KW"/>
</dbReference>
<dbReference type="FunFam" id="3.40.50.300:FF:000029">
    <property type="entry name" value="Elongation factor G"/>
    <property type="match status" value="1"/>
</dbReference>
<evidence type="ECO:0000256" key="3">
    <source>
        <dbReference type="ARBA" id="ARBA00022768"/>
    </source>
</evidence>
<dbReference type="InterPro" id="IPR047872">
    <property type="entry name" value="EFG_IV"/>
</dbReference>
<dbReference type="NCBIfam" id="TIGR00484">
    <property type="entry name" value="EF-G"/>
    <property type="match status" value="1"/>
</dbReference>
<dbReference type="InterPro" id="IPR020568">
    <property type="entry name" value="Ribosomal_Su5_D2-typ_SF"/>
</dbReference>
<dbReference type="SUPFAM" id="SSF54211">
    <property type="entry name" value="Ribosomal protein S5 domain 2-like"/>
    <property type="match status" value="1"/>
</dbReference>
<dbReference type="Pfam" id="PF00009">
    <property type="entry name" value="GTP_EFTU"/>
    <property type="match status" value="1"/>
</dbReference>
<keyword evidence="5" id="KW-0342">GTP-binding</keyword>
<dbReference type="PANTHER" id="PTHR43261:SF1">
    <property type="entry name" value="RIBOSOME-RELEASING FACTOR 2, MITOCHONDRIAL"/>
    <property type="match status" value="1"/>
</dbReference>
<feature type="domain" description="Tr-type G" evidence="6">
    <location>
        <begin position="8"/>
        <end position="282"/>
    </location>
</feature>
<dbReference type="InterPro" id="IPR000640">
    <property type="entry name" value="EFG_V-like"/>
</dbReference>
<dbReference type="NCBIfam" id="TIGR00231">
    <property type="entry name" value="small_GTP"/>
    <property type="match status" value="1"/>
</dbReference>
<dbReference type="GO" id="GO:0003924">
    <property type="term" value="F:GTPase activity"/>
    <property type="evidence" value="ECO:0007669"/>
    <property type="project" value="InterPro"/>
</dbReference>
<protein>
    <submittedName>
        <fullName evidence="7">Elongation factor G</fullName>
    </submittedName>
</protein>
<gene>
    <name evidence="7" type="primary">fusA_55</name>
    <name evidence="7" type="ORF">SDC9_83215</name>
</gene>
<dbReference type="NCBIfam" id="NF009381">
    <property type="entry name" value="PRK12740.1-5"/>
    <property type="match status" value="1"/>
</dbReference>
<dbReference type="CDD" id="cd01886">
    <property type="entry name" value="EF-G"/>
    <property type="match status" value="1"/>
</dbReference>
<dbReference type="NCBIfam" id="NF009379">
    <property type="entry name" value="PRK12740.1-3"/>
    <property type="match status" value="1"/>
</dbReference>
<evidence type="ECO:0000256" key="5">
    <source>
        <dbReference type="ARBA" id="ARBA00023134"/>
    </source>
</evidence>
<dbReference type="InterPro" id="IPR005225">
    <property type="entry name" value="Small_GTP-bd"/>
</dbReference>
<dbReference type="Gene3D" id="3.30.230.10">
    <property type="match status" value="1"/>
</dbReference>
<accession>A0A644Z6Y4</accession>
<dbReference type="InterPro" id="IPR005517">
    <property type="entry name" value="Transl_elong_EFG/EF2_IV"/>
</dbReference>
<dbReference type="EMBL" id="VSSQ01007666">
    <property type="protein sequence ID" value="MPM36616.1"/>
    <property type="molecule type" value="Genomic_DNA"/>
</dbReference>
<dbReference type="Gene3D" id="3.30.70.870">
    <property type="entry name" value="Elongation Factor G (Translational Gtpase), domain 3"/>
    <property type="match status" value="1"/>
</dbReference>
<dbReference type="SMART" id="SM00889">
    <property type="entry name" value="EFG_IV"/>
    <property type="match status" value="1"/>
</dbReference>
<dbReference type="HAMAP" id="MF_00054_B">
    <property type="entry name" value="EF_G_EF_2_B"/>
    <property type="match status" value="1"/>
</dbReference>
<dbReference type="NCBIfam" id="NF009891">
    <property type="entry name" value="PRK13351.1-1"/>
    <property type="match status" value="1"/>
</dbReference>
<dbReference type="Pfam" id="PF03144">
    <property type="entry name" value="GTP_EFTU_D2"/>
    <property type="match status" value="1"/>
</dbReference>
<dbReference type="InterPro" id="IPR000795">
    <property type="entry name" value="T_Tr_GTP-bd_dom"/>
</dbReference>
<dbReference type="GO" id="GO:0005525">
    <property type="term" value="F:GTP binding"/>
    <property type="evidence" value="ECO:0007669"/>
    <property type="project" value="UniProtKB-KW"/>
</dbReference>
<dbReference type="InterPro" id="IPR027417">
    <property type="entry name" value="P-loop_NTPase"/>
</dbReference>
<dbReference type="InterPro" id="IPR041095">
    <property type="entry name" value="EFG_II"/>
</dbReference>
<comment type="caution">
    <text evidence="7">The sequence shown here is derived from an EMBL/GenBank/DDBJ whole genome shotgun (WGS) entry which is preliminary data.</text>
</comment>
<dbReference type="FunFam" id="3.30.70.870:FF:000001">
    <property type="entry name" value="Elongation factor G"/>
    <property type="match status" value="1"/>
</dbReference>
<dbReference type="InterPro" id="IPR009022">
    <property type="entry name" value="EFG_III"/>
</dbReference>
<evidence type="ECO:0000256" key="2">
    <source>
        <dbReference type="ARBA" id="ARBA00022741"/>
    </source>
</evidence>
<dbReference type="FunFam" id="3.30.70.240:FF:000001">
    <property type="entry name" value="Elongation factor G"/>
    <property type="match status" value="1"/>
</dbReference>
<reference evidence="7" key="1">
    <citation type="submission" date="2019-08" db="EMBL/GenBank/DDBJ databases">
        <authorList>
            <person name="Kucharzyk K."/>
            <person name="Murdoch R.W."/>
            <person name="Higgins S."/>
            <person name="Loffler F."/>
        </authorList>
    </citation>
    <scope>NUCLEOTIDE SEQUENCE</scope>
</reference>
<dbReference type="Gene3D" id="3.40.50.300">
    <property type="entry name" value="P-loop containing nucleotide triphosphate hydrolases"/>
    <property type="match status" value="1"/>
</dbReference>
<evidence type="ECO:0000259" key="6">
    <source>
        <dbReference type="PROSITE" id="PS51722"/>
    </source>
</evidence>
<sequence>MPRDTALEKTRNIGIMAHIDAGKTTTSERILFYTGKIHKIGEVHEGAAVMDYMVQEQERGITITSAATTAYWRAHRINIIDTPGHVDFTVEVERSLRVLDGAVAVFCAKGGVEPQSETVWRQAVKYGVPCIAYVNKMDITGADFNRVCDMMRDRLGANALPIQLPIGSEDTFRGIIDLVTMKAEIYYSDDGTDIRQEEIPADMLKTAKEQRAKLLDTVIEEDEHLMERYFNGEWFTAEELIPCIRKATLSGRVVPVTCGSSYRNKGVQPLLDAIVDYLPSPLDVPPIKGTSKDGEKEMAVEPRDDAPFAALAFKILTDPFVGKLAFIRVYSGTLKSGSYVYNVSKNKRERVGRILMMHADSRTEIEEAHAGDIIALVGLKDTTTGDTLCVESHQLLLESMEFPDPVIQVAIEPKTKAGQEKMGLALVKLAEEDPTFRTYTDQETGQTIIAGMGELHLEIIVDRMIREFHVEARVGNPQVSYKESIKAPVKAEARYVRQTGGHGQYGHVVIELAPREPGAGYEFIDKIVGGVIPREYIPAVDKGIREALKSGHLGGYEVVDVQATLLDGSYHEVDSSELAFTIAGSLAVKEALEKANDVLLEPMMKVEVLVPEDYLGDVMGNLTARRGKVQGMESRQNVQVIDAVCPLSEMFGYATDLRSRTQGRGTFTMQFSHYDEVPRSIAESVVGKNNYRL</sequence>
<dbReference type="InterPro" id="IPR014721">
    <property type="entry name" value="Ribsml_uS5_D2-typ_fold_subgr"/>
</dbReference>
<dbReference type="Gene3D" id="2.40.30.10">
    <property type="entry name" value="Translation factors"/>
    <property type="match status" value="1"/>
</dbReference>
<dbReference type="InterPro" id="IPR031157">
    <property type="entry name" value="G_TR_CS"/>
</dbReference>
<dbReference type="FunFam" id="2.40.30.10:FF:000006">
    <property type="entry name" value="Elongation factor G"/>
    <property type="match status" value="1"/>
</dbReference>
<dbReference type="FunFam" id="3.30.230.10:FF:000003">
    <property type="entry name" value="Elongation factor G"/>
    <property type="match status" value="1"/>
</dbReference>
<dbReference type="Pfam" id="PF00679">
    <property type="entry name" value="EFG_C"/>
    <property type="match status" value="1"/>
</dbReference>
<dbReference type="InterPro" id="IPR035647">
    <property type="entry name" value="EFG_III/V"/>
</dbReference>
<dbReference type="Pfam" id="PF14492">
    <property type="entry name" value="EFG_III"/>
    <property type="match status" value="1"/>
</dbReference>
<dbReference type="Gene3D" id="3.30.70.240">
    <property type="match status" value="1"/>
</dbReference>
<dbReference type="InterPro" id="IPR004540">
    <property type="entry name" value="Transl_elong_EFG/EF2"/>
</dbReference>
<dbReference type="SUPFAM" id="SSF54980">
    <property type="entry name" value="EF-G C-terminal domain-like"/>
    <property type="match status" value="2"/>
</dbReference>
<dbReference type="AlphaFoldDB" id="A0A644Z6Y4"/>
<keyword evidence="3 7" id="KW-0251">Elongation factor</keyword>
<dbReference type="InterPro" id="IPR035649">
    <property type="entry name" value="EFG_V"/>
</dbReference>
<comment type="similarity">
    <text evidence="1">Belongs to the TRAFAC class translation factor GTPase superfamily. Classic translation factor GTPase family. EF-G/EF-2 subfamily.</text>
</comment>
<evidence type="ECO:0000256" key="4">
    <source>
        <dbReference type="ARBA" id="ARBA00022917"/>
    </source>
</evidence>
<keyword evidence="2" id="KW-0547">Nucleotide-binding</keyword>